<reference evidence="9" key="1">
    <citation type="submission" date="2020-08" db="EMBL/GenBank/DDBJ databases">
        <title>Multicomponent nature underlies the extraordinary mechanical properties of spider dragline silk.</title>
        <authorList>
            <person name="Kono N."/>
            <person name="Nakamura H."/>
            <person name="Mori M."/>
            <person name="Yoshida Y."/>
            <person name="Ohtoshi R."/>
            <person name="Malay A.D."/>
            <person name="Moran D.A.P."/>
            <person name="Tomita M."/>
            <person name="Numata K."/>
            <person name="Arakawa K."/>
        </authorList>
    </citation>
    <scope>NUCLEOTIDE SEQUENCE</scope>
</reference>
<dbReference type="InterPro" id="IPR043128">
    <property type="entry name" value="Rev_trsase/Diguanyl_cyclase"/>
</dbReference>
<keyword evidence="10" id="KW-1185">Reference proteome</keyword>
<dbReference type="FunFam" id="3.30.70.270:FF:000020">
    <property type="entry name" value="Transposon Tf2-6 polyprotein-like Protein"/>
    <property type="match status" value="1"/>
</dbReference>
<evidence type="ECO:0000256" key="3">
    <source>
        <dbReference type="ARBA" id="ARBA00022695"/>
    </source>
</evidence>
<keyword evidence="6" id="KW-0378">Hydrolase</keyword>
<dbReference type="CDD" id="cd01647">
    <property type="entry name" value="RT_LTR"/>
    <property type="match status" value="1"/>
</dbReference>
<evidence type="ECO:0000256" key="5">
    <source>
        <dbReference type="ARBA" id="ARBA00022759"/>
    </source>
</evidence>
<dbReference type="PANTHER" id="PTHR37984">
    <property type="entry name" value="PROTEIN CBG26694"/>
    <property type="match status" value="1"/>
</dbReference>
<feature type="domain" description="Reverse transcriptase" evidence="8">
    <location>
        <begin position="1"/>
        <end position="188"/>
    </location>
</feature>
<dbReference type="Proteomes" id="UP000887159">
    <property type="component" value="Unassembled WGS sequence"/>
</dbReference>
<protein>
    <recommendedName>
        <fullName evidence="1">RNA-directed DNA polymerase</fullName>
        <ecNumber evidence="1">2.7.7.49</ecNumber>
    </recommendedName>
</protein>
<comment type="caution">
    <text evidence="9">The sequence shown here is derived from an EMBL/GenBank/DDBJ whole genome shotgun (WGS) entry which is preliminary data.</text>
</comment>
<dbReference type="FunFam" id="3.10.20.370:FF:000001">
    <property type="entry name" value="Retrovirus-related Pol polyprotein from transposon 17.6-like protein"/>
    <property type="match status" value="1"/>
</dbReference>
<evidence type="ECO:0000256" key="1">
    <source>
        <dbReference type="ARBA" id="ARBA00012493"/>
    </source>
</evidence>
<keyword evidence="7" id="KW-0695">RNA-directed DNA polymerase</keyword>
<organism evidence="9 10">
    <name type="scientific">Trichonephila clavipes</name>
    <name type="common">Golden silk orbweaver</name>
    <name type="synonym">Nephila clavipes</name>
    <dbReference type="NCBI Taxonomy" id="2585209"/>
    <lineage>
        <taxon>Eukaryota</taxon>
        <taxon>Metazoa</taxon>
        <taxon>Ecdysozoa</taxon>
        <taxon>Arthropoda</taxon>
        <taxon>Chelicerata</taxon>
        <taxon>Arachnida</taxon>
        <taxon>Araneae</taxon>
        <taxon>Araneomorphae</taxon>
        <taxon>Entelegynae</taxon>
        <taxon>Araneoidea</taxon>
        <taxon>Nephilidae</taxon>
        <taxon>Trichonephila</taxon>
    </lineage>
</organism>
<evidence type="ECO:0000256" key="7">
    <source>
        <dbReference type="ARBA" id="ARBA00022918"/>
    </source>
</evidence>
<dbReference type="EC" id="2.7.7.49" evidence="1"/>
<keyword evidence="5" id="KW-0255">Endonuclease</keyword>
<name>A0A8X6WBS3_TRICX</name>
<keyword evidence="4" id="KW-0540">Nuclease</keyword>
<dbReference type="PROSITE" id="PS50878">
    <property type="entry name" value="RT_POL"/>
    <property type="match status" value="1"/>
</dbReference>
<sequence length="430" mass="48419">MLHEGKIRHIHSPYASPVVLTRKNNGLPPDSPEAYRFAIDYRKLNAITKYPRYPLPVIDDLITNIPHTGIMSTLGLKSGYLQLAVSPKDIEKTAFIIRNGTFAFLRMPFGLSGAAPNFQKAIDIILKPVIGRFVMVYMDDVIITSPSFNEYIDNLNQVFTLLRDAGLTLNKEKCHFARDKLKYLGLIISKEGIETDNSKVRAIAEMKPPKNNREVSKILGRAGWYQKFIPHYADICEPLYRLKKNRAKFNCSMEAQDAFNKVKRALTEAPVLQLPNFQEQFNLFTDASGVEIGAVLNQNHRPIAFASRTLNKAERNYTVTERECLAVIRALNKFKTYFGSLPVKVITDHAALTKLTNGKNLSSPIIRWTLKLSEFIIEWEHQPGVQNVVEDVLSRNPVGNMNGSQISCASSSSLSIKLLRTTHSRAKGKS</sequence>
<proteinExistence type="predicted"/>
<dbReference type="PANTHER" id="PTHR37984:SF5">
    <property type="entry name" value="PROTEIN NYNRIN-LIKE"/>
    <property type="match status" value="1"/>
</dbReference>
<evidence type="ECO:0000259" key="8">
    <source>
        <dbReference type="PROSITE" id="PS50878"/>
    </source>
</evidence>
<evidence type="ECO:0000256" key="6">
    <source>
        <dbReference type="ARBA" id="ARBA00022801"/>
    </source>
</evidence>
<keyword evidence="3" id="KW-0548">Nucleotidyltransferase</keyword>
<dbReference type="InterPro" id="IPR050951">
    <property type="entry name" value="Retrovirus_Pol_polyprotein"/>
</dbReference>
<keyword evidence="2" id="KW-0808">Transferase</keyword>
<dbReference type="InterPro" id="IPR000477">
    <property type="entry name" value="RT_dom"/>
</dbReference>
<dbReference type="Gene3D" id="3.10.10.10">
    <property type="entry name" value="HIV Type 1 Reverse Transcriptase, subunit A, domain 1"/>
    <property type="match status" value="1"/>
</dbReference>
<dbReference type="Pfam" id="PF00078">
    <property type="entry name" value="RVT_1"/>
    <property type="match status" value="1"/>
</dbReference>
<evidence type="ECO:0000256" key="2">
    <source>
        <dbReference type="ARBA" id="ARBA00022679"/>
    </source>
</evidence>
<evidence type="ECO:0000313" key="10">
    <source>
        <dbReference type="Proteomes" id="UP000887159"/>
    </source>
</evidence>
<dbReference type="GO" id="GO:0003964">
    <property type="term" value="F:RNA-directed DNA polymerase activity"/>
    <property type="evidence" value="ECO:0007669"/>
    <property type="project" value="UniProtKB-KW"/>
</dbReference>
<dbReference type="Pfam" id="PF17917">
    <property type="entry name" value="RT_RNaseH"/>
    <property type="match status" value="1"/>
</dbReference>
<dbReference type="InterPro" id="IPR041373">
    <property type="entry name" value="RT_RNaseH"/>
</dbReference>
<dbReference type="CDD" id="cd09274">
    <property type="entry name" value="RNase_HI_RT_Ty3"/>
    <property type="match status" value="1"/>
</dbReference>
<dbReference type="InterPro" id="IPR043502">
    <property type="entry name" value="DNA/RNA_pol_sf"/>
</dbReference>
<dbReference type="Gene3D" id="3.30.70.270">
    <property type="match status" value="2"/>
</dbReference>
<dbReference type="SUPFAM" id="SSF56672">
    <property type="entry name" value="DNA/RNA polymerases"/>
    <property type="match status" value="1"/>
</dbReference>
<evidence type="ECO:0000256" key="4">
    <source>
        <dbReference type="ARBA" id="ARBA00022722"/>
    </source>
</evidence>
<dbReference type="AlphaFoldDB" id="A0A8X6WBS3"/>
<dbReference type="GO" id="GO:0016787">
    <property type="term" value="F:hydrolase activity"/>
    <property type="evidence" value="ECO:0007669"/>
    <property type="project" value="UniProtKB-KW"/>
</dbReference>
<gene>
    <name evidence="9" type="primary">pol</name>
    <name evidence="9" type="ORF">TNCV_753141</name>
</gene>
<evidence type="ECO:0000313" key="9">
    <source>
        <dbReference type="EMBL" id="GFY31356.1"/>
    </source>
</evidence>
<dbReference type="GO" id="GO:0004519">
    <property type="term" value="F:endonuclease activity"/>
    <property type="evidence" value="ECO:0007669"/>
    <property type="project" value="UniProtKB-KW"/>
</dbReference>
<dbReference type="EMBL" id="BMAU01021397">
    <property type="protein sequence ID" value="GFY31356.1"/>
    <property type="molecule type" value="Genomic_DNA"/>
</dbReference>
<accession>A0A8X6WBS3</accession>